<dbReference type="Pfam" id="PF21478">
    <property type="entry name" value="GcvP2_C"/>
    <property type="match status" value="1"/>
</dbReference>
<evidence type="ECO:0000313" key="12">
    <source>
        <dbReference type="EMBL" id="MCC2030576.1"/>
    </source>
</evidence>
<keyword evidence="5 8" id="KW-0663">Pyridoxal phosphate</keyword>
<organism evidence="12 13">
    <name type="scientific">Microbacterium allomyrinae</name>
    <dbReference type="NCBI Taxonomy" id="2830666"/>
    <lineage>
        <taxon>Bacteria</taxon>
        <taxon>Bacillati</taxon>
        <taxon>Actinomycetota</taxon>
        <taxon>Actinomycetes</taxon>
        <taxon>Micrococcales</taxon>
        <taxon>Microbacteriaceae</taxon>
        <taxon>Microbacterium</taxon>
    </lineage>
</organism>
<dbReference type="NCBIfam" id="TIGR00461">
    <property type="entry name" value="gcvP"/>
    <property type="match status" value="1"/>
</dbReference>
<dbReference type="Pfam" id="PF02347">
    <property type="entry name" value="GDC-P"/>
    <property type="match status" value="2"/>
</dbReference>
<evidence type="ECO:0000256" key="5">
    <source>
        <dbReference type="ARBA" id="ARBA00022898"/>
    </source>
</evidence>
<feature type="domain" description="Glycine cleavage system P-protein N-terminal" evidence="10">
    <location>
        <begin position="476"/>
        <end position="761"/>
    </location>
</feature>
<dbReference type="Gene3D" id="3.40.640.10">
    <property type="entry name" value="Type I PLP-dependent aspartate aminotransferase-like (Major domain)"/>
    <property type="match status" value="2"/>
</dbReference>
<comment type="function">
    <text evidence="2 8">The glycine cleavage system catalyzes the degradation of glycine. The P protein binds the alpha-amino group of glycine through its pyridoxal phosphate cofactor; CO(2) is released and the remaining methylamine moiety is then transferred to the lipoamide cofactor of the H protein.</text>
</comment>
<dbReference type="Proteomes" id="UP001139354">
    <property type="component" value="Unassembled WGS sequence"/>
</dbReference>
<dbReference type="AlphaFoldDB" id="A0A9X1LRT5"/>
<evidence type="ECO:0000256" key="6">
    <source>
        <dbReference type="ARBA" id="ARBA00023002"/>
    </source>
</evidence>
<comment type="subunit">
    <text evidence="4 8">The glycine cleavage system is composed of four proteins: P, T, L and H.</text>
</comment>
<evidence type="ECO:0000256" key="3">
    <source>
        <dbReference type="ARBA" id="ARBA00010756"/>
    </source>
</evidence>
<accession>A0A9X1LRT5</accession>
<dbReference type="InterPro" id="IPR049316">
    <property type="entry name" value="GDC-P_C"/>
</dbReference>
<dbReference type="PANTHER" id="PTHR11773:SF1">
    <property type="entry name" value="GLYCINE DEHYDROGENASE (DECARBOXYLATING), MITOCHONDRIAL"/>
    <property type="match status" value="1"/>
</dbReference>
<protein>
    <recommendedName>
        <fullName evidence="8">Glycine dehydrogenase (decarboxylating)</fullName>
        <ecNumber evidence="8">1.4.4.2</ecNumber>
    </recommendedName>
    <alternativeName>
        <fullName evidence="8">Glycine cleavage system P-protein</fullName>
    </alternativeName>
    <alternativeName>
        <fullName evidence="8">Glycine decarboxylase</fullName>
    </alternativeName>
    <alternativeName>
        <fullName evidence="8">Glycine dehydrogenase (aminomethyl-transferring)</fullName>
    </alternativeName>
</protein>
<dbReference type="InterPro" id="IPR003437">
    <property type="entry name" value="GcvP"/>
</dbReference>
<keyword evidence="6 8" id="KW-0560">Oxidoreductase</keyword>
<evidence type="ECO:0000259" key="11">
    <source>
        <dbReference type="Pfam" id="PF21478"/>
    </source>
</evidence>
<sequence>MTGPLTGSAGGFAARHIGTDAAAQRTMLDALGYDSVDDLVRAAVPASIQVKPHATSDIPPAATEAEALAELRALASQNRTARPMIGLGYYDTFTPSVIARNVLENPSWYTAYTPYQPEISQGRLEALINFQTMVTDLTGLATANASMLDEATAVVEGMLVARRASKSASNVFLVDADALPQTRALLAHRAAALGIEVHETDFAASAVPSSTSVTGPVEAFGAFVQYPGASGRIWDPSAVVEAVHAQGGLVVVAADLLALTLLRSPGSLGADVAVGTTQRFGVPLGFGGPHAGYMAVRAGLERQLPGRLVGVSQDAVGHPAYRLALQTREQHIRREKATSNICTSQVLLAVMAAMYAVYHGPDGLRGIATQVARKAEALAARLRSYGLSLVSDSFFDTIRVVTPGPSRHVVDRARTRGFQLFWADDATVGISVDETTTAEDLAAVAWAFGLPEGEFLGAGDQGERTIAFADAAPLAAVPSSLHRVEEYLTHPVFNTHRSETAMMRYLKQLSDRDYALDRGMIPLGSCTMKLNAATEMAAVSWPEFSRVHPFAPEADVHGYLAMIEQLEVWLAEVTGYDAVSLQPNAGSQGELAGLMAIRGYHRANGESERTVCLIPSSAHGTNAASAVLAGMKVVVVACDEAGNVDLDDLRAKIADHASVLSALMITYPSTHGVYEHDVLDITQAVHDAGGQVYVDGANLNALLGYARFGDLGGDVSHLNLHKTFAIPHGGGGPGVGPVAAKAHLAPHLPSHPFSQRKDHAGGVFDGGPISAAPHGSAGILPISWAYVRMMGAEGLRDATAAAVLAANYIAVRLREHYPVLYTGDDGLVAHECILDLRPLRERTGVTVDDVAKRLIDYGFHAPTMSFPVAGTLMVEPTESEDLTEIERFIEAMIAIKAEAESVAAGEWPAGDNPLVGAPHTAESVVVGEWTHPYSREKAVYPVHAQIRTKYWPPVRRIDQAYGDRNLVCACPPPEAFA</sequence>
<dbReference type="GO" id="GO:0005960">
    <property type="term" value="C:glycine cleavage complex"/>
    <property type="evidence" value="ECO:0007669"/>
    <property type="project" value="TreeGrafter"/>
</dbReference>
<dbReference type="Gene3D" id="3.90.1150.10">
    <property type="entry name" value="Aspartate Aminotransferase, domain 1"/>
    <property type="match status" value="2"/>
</dbReference>
<dbReference type="GO" id="GO:0019464">
    <property type="term" value="P:glycine decarboxylation via glycine cleavage system"/>
    <property type="evidence" value="ECO:0007669"/>
    <property type="project" value="UniProtKB-UniRule"/>
</dbReference>
<dbReference type="InterPro" id="IPR015422">
    <property type="entry name" value="PyrdxlP-dep_Trfase_small"/>
</dbReference>
<dbReference type="GO" id="GO:0004375">
    <property type="term" value="F:glycine dehydrogenase (decarboxylating) activity"/>
    <property type="evidence" value="ECO:0007669"/>
    <property type="project" value="UniProtKB-EC"/>
</dbReference>
<evidence type="ECO:0000256" key="1">
    <source>
        <dbReference type="ARBA" id="ARBA00001933"/>
    </source>
</evidence>
<dbReference type="RefSeq" id="WP_229382489.1">
    <property type="nucleotide sequence ID" value="NZ_JAGTTN010000001.1"/>
</dbReference>
<reference evidence="12" key="1">
    <citation type="submission" date="2021-04" db="EMBL/GenBank/DDBJ databases">
        <title>Microbacterium tenobrionis sp. nov. and Microbacterium allomyrinae sp. nov., isolated from larvae of Tenobrio molitor and Allomyrina dichotoma, respectively.</title>
        <authorList>
            <person name="Lee S.D."/>
        </authorList>
    </citation>
    <scope>NUCLEOTIDE SEQUENCE</scope>
    <source>
        <strain evidence="12">BWT-G7</strain>
    </source>
</reference>
<feature type="domain" description="Glycine cleavage system P-protein N-terminal" evidence="10">
    <location>
        <begin position="15"/>
        <end position="448"/>
    </location>
</feature>
<evidence type="ECO:0000256" key="2">
    <source>
        <dbReference type="ARBA" id="ARBA00003788"/>
    </source>
</evidence>
<dbReference type="InterPro" id="IPR049315">
    <property type="entry name" value="GDC-P_N"/>
</dbReference>
<name>A0A9X1LRT5_9MICO</name>
<dbReference type="InterPro" id="IPR015424">
    <property type="entry name" value="PyrdxlP-dep_Trfase"/>
</dbReference>
<evidence type="ECO:0000259" key="10">
    <source>
        <dbReference type="Pfam" id="PF02347"/>
    </source>
</evidence>
<evidence type="ECO:0000256" key="8">
    <source>
        <dbReference type="HAMAP-Rule" id="MF_00711"/>
    </source>
</evidence>
<comment type="similarity">
    <text evidence="3 8">Belongs to the GcvP family.</text>
</comment>
<dbReference type="InterPro" id="IPR015421">
    <property type="entry name" value="PyrdxlP-dep_Trfase_major"/>
</dbReference>
<feature type="domain" description="Glycine dehydrogenase C-terminal" evidence="11">
    <location>
        <begin position="798"/>
        <end position="919"/>
    </location>
</feature>
<keyword evidence="13" id="KW-1185">Reference proteome</keyword>
<dbReference type="SUPFAM" id="SSF53383">
    <property type="entry name" value="PLP-dependent transferases"/>
    <property type="match status" value="2"/>
</dbReference>
<evidence type="ECO:0000313" key="13">
    <source>
        <dbReference type="Proteomes" id="UP001139354"/>
    </source>
</evidence>
<dbReference type="InterPro" id="IPR020581">
    <property type="entry name" value="GDC_P"/>
</dbReference>
<dbReference type="GO" id="GO:0030170">
    <property type="term" value="F:pyridoxal phosphate binding"/>
    <property type="evidence" value="ECO:0007669"/>
    <property type="project" value="TreeGrafter"/>
</dbReference>
<dbReference type="FunFam" id="3.40.640.10:FF:000005">
    <property type="entry name" value="Glycine dehydrogenase (decarboxylating), mitochondrial"/>
    <property type="match status" value="1"/>
</dbReference>
<dbReference type="HAMAP" id="MF_00711">
    <property type="entry name" value="GcvP"/>
    <property type="match status" value="1"/>
</dbReference>
<dbReference type="GO" id="GO:0005829">
    <property type="term" value="C:cytosol"/>
    <property type="evidence" value="ECO:0007669"/>
    <property type="project" value="TreeGrafter"/>
</dbReference>
<comment type="caution">
    <text evidence="12">The sequence shown here is derived from an EMBL/GenBank/DDBJ whole genome shotgun (WGS) entry which is preliminary data.</text>
</comment>
<comment type="catalytic activity">
    <reaction evidence="7 8">
        <text>N(6)-[(R)-lipoyl]-L-lysyl-[glycine-cleavage complex H protein] + glycine + H(+) = N(6)-[(R)-S(8)-aminomethyldihydrolipoyl]-L-lysyl-[glycine-cleavage complex H protein] + CO2</text>
        <dbReference type="Rhea" id="RHEA:24304"/>
        <dbReference type="Rhea" id="RHEA-COMP:10494"/>
        <dbReference type="Rhea" id="RHEA-COMP:10495"/>
        <dbReference type="ChEBI" id="CHEBI:15378"/>
        <dbReference type="ChEBI" id="CHEBI:16526"/>
        <dbReference type="ChEBI" id="CHEBI:57305"/>
        <dbReference type="ChEBI" id="CHEBI:83099"/>
        <dbReference type="ChEBI" id="CHEBI:83143"/>
        <dbReference type="EC" id="1.4.4.2"/>
    </reaction>
</comment>
<dbReference type="NCBIfam" id="NF003346">
    <property type="entry name" value="PRK04366.1"/>
    <property type="match status" value="1"/>
</dbReference>
<dbReference type="PANTHER" id="PTHR11773">
    <property type="entry name" value="GLYCINE DEHYDROGENASE, DECARBOXYLATING"/>
    <property type="match status" value="1"/>
</dbReference>
<evidence type="ECO:0000256" key="9">
    <source>
        <dbReference type="PIRSR" id="PIRSR603437-50"/>
    </source>
</evidence>
<comment type="cofactor">
    <cofactor evidence="1 8 9">
        <name>pyridoxal 5'-phosphate</name>
        <dbReference type="ChEBI" id="CHEBI:597326"/>
    </cofactor>
</comment>
<dbReference type="FunFam" id="3.40.640.10:FF:000007">
    <property type="entry name" value="glycine dehydrogenase (Decarboxylating), mitochondrial"/>
    <property type="match status" value="1"/>
</dbReference>
<feature type="modified residue" description="N6-(pyridoxal phosphate)lysine" evidence="8 9">
    <location>
        <position position="722"/>
    </location>
</feature>
<gene>
    <name evidence="8 12" type="primary">gcvP</name>
    <name evidence="12" type="ORF">KEC57_00080</name>
</gene>
<dbReference type="EMBL" id="JAGTTN010000001">
    <property type="protein sequence ID" value="MCC2030576.1"/>
    <property type="molecule type" value="Genomic_DNA"/>
</dbReference>
<dbReference type="GO" id="GO:0016594">
    <property type="term" value="F:glycine binding"/>
    <property type="evidence" value="ECO:0007669"/>
    <property type="project" value="TreeGrafter"/>
</dbReference>
<evidence type="ECO:0000256" key="4">
    <source>
        <dbReference type="ARBA" id="ARBA00011690"/>
    </source>
</evidence>
<evidence type="ECO:0000256" key="7">
    <source>
        <dbReference type="ARBA" id="ARBA00049026"/>
    </source>
</evidence>
<dbReference type="EC" id="1.4.4.2" evidence="8"/>
<proteinExistence type="inferred from homology"/>